<comment type="catalytic activity">
    <reaction evidence="7 8">
        <text>RNA(n) + a ribonucleoside 5'-triphosphate = RNA(n+1) + diphosphate</text>
        <dbReference type="Rhea" id="RHEA:21248"/>
        <dbReference type="Rhea" id="RHEA-COMP:14527"/>
        <dbReference type="Rhea" id="RHEA-COMP:17342"/>
        <dbReference type="ChEBI" id="CHEBI:33019"/>
        <dbReference type="ChEBI" id="CHEBI:61557"/>
        <dbReference type="ChEBI" id="CHEBI:140395"/>
        <dbReference type="EC" id="2.7.7.6"/>
    </reaction>
</comment>
<dbReference type="PANTHER" id="PTHR19376">
    <property type="entry name" value="DNA-DIRECTED RNA POLYMERASE"/>
    <property type="match status" value="1"/>
</dbReference>
<comment type="function">
    <text evidence="8">DNA-dependent RNA polymerase (RNAP) catalyzes the transcription of DNA into RNA using the four ribonucleoside triphosphates as substrates. Forms part of the jaw domain.</text>
</comment>
<evidence type="ECO:0000256" key="8">
    <source>
        <dbReference type="HAMAP-Rule" id="MF_00411"/>
    </source>
</evidence>
<organism evidence="10">
    <name type="scientific">uncultured marine group II/III euryarchaeote AD1000_04_F01</name>
    <dbReference type="NCBI Taxonomy" id="1457705"/>
    <lineage>
        <taxon>Archaea</taxon>
        <taxon>Methanobacteriati</taxon>
        <taxon>Methanobacteriota</taxon>
        <taxon>environmental samples</taxon>
    </lineage>
</organism>
<accession>A0A075FH02</accession>
<dbReference type="GO" id="GO:0003899">
    <property type="term" value="F:DNA-directed RNA polymerase activity"/>
    <property type="evidence" value="ECO:0007669"/>
    <property type="project" value="UniProtKB-UniRule"/>
</dbReference>
<evidence type="ECO:0000313" key="10">
    <source>
        <dbReference type="EMBL" id="AIE90539.1"/>
    </source>
</evidence>
<proteinExistence type="inferred from homology"/>
<dbReference type="PANTHER" id="PTHR19376:SF32">
    <property type="entry name" value="DNA-DIRECTED RNA POLYMERASE III SUBUNIT RPC1"/>
    <property type="match status" value="1"/>
</dbReference>
<keyword evidence="1 8" id="KW-0240">DNA-directed RNA polymerase</keyword>
<keyword evidence="6 8" id="KW-0804">Transcription</keyword>
<name>A0A075FH02_9EURY</name>
<reference evidence="10" key="1">
    <citation type="journal article" date="2014" name="Genome Biol. Evol.">
        <title>Pangenome evidence for extensive interdomain horizontal transfer affecting lineage core and shell genes in uncultured planktonic thaumarchaeota and euryarchaeota.</title>
        <authorList>
            <person name="Deschamps P."/>
            <person name="Zivanovic Y."/>
            <person name="Moreira D."/>
            <person name="Rodriguez-Valera F."/>
            <person name="Lopez-Garcia P."/>
        </authorList>
    </citation>
    <scope>NUCLEOTIDE SEQUENCE</scope>
</reference>
<evidence type="ECO:0000256" key="3">
    <source>
        <dbReference type="ARBA" id="ARBA00022679"/>
    </source>
</evidence>
<dbReference type="EMBL" id="KF900312">
    <property type="protein sequence ID" value="AIE90539.1"/>
    <property type="molecule type" value="Genomic_DNA"/>
</dbReference>
<evidence type="ECO:0000256" key="7">
    <source>
        <dbReference type="ARBA" id="ARBA00048552"/>
    </source>
</evidence>
<evidence type="ECO:0000256" key="5">
    <source>
        <dbReference type="ARBA" id="ARBA00023125"/>
    </source>
</evidence>
<evidence type="ECO:0000256" key="4">
    <source>
        <dbReference type="ARBA" id="ARBA00022695"/>
    </source>
</evidence>
<keyword evidence="2 8" id="KW-0963">Cytoplasm</keyword>
<feature type="domain" description="RNA polymerase Rpb1" evidence="9">
    <location>
        <begin position="99"/>
        <end position="468"/>
    </location>
</feature>
<keyword evidence="4 8" id="KW-0548">Nucleotidyltransferase</keyword>
<dbReference type="AlphaFoldDB" id="A0A075FH02"/>
<protein>
    <recommendedName>
        <fullName evidence="8">DNA-directed RNA polymerase subunit Rpo1C</fullName>
        <ecNumber evidence="8">2.7.7.6</ecNumber>
    </recommendedName>
    <alternativeName>
        <fullName evidence="8">DNA-directed RNA polymerase subunit A''</fullName>
    </alternativeName>
</protein>
<dbReference type="EC" id="2.7.7.6" evidence="8"/>
<evidence type="ECO:0000259" key="9">
    <source>
        <dbReference type="Pfam" id="PF04998"/>
    </source>
</evidence>
<comment type="subcellular location">
    <subcellularLocation>
        <location evidence="8">Cytoplasm</location>
    </subcellularLocation>
</comment>
<dbReference type="InterPro" id="IPR012757">
    <property type="entry name" value="RPO1C"/>
</dbReference>
<dbReference type="Gene3D" id="1.10.150.390">
    <property type="match status" value="1"/>
</dbReference>
<sequence length="523" mass="57387">MVVKSATKKKLMDLGVAEEYSHKLADDRKWDDVKILTSGQIAQICGIDSGTAQEIFNVMEASAKPSRASASAEKTIVRRRAVSRRRKKKALPLQDYDEEAKMKQILRDIDTDDAIYQQLRDASIDMDISITPRILGDLVDGIRSRGHSNLSRTDAEKVLNSSQSFLASARADPHEAVGITTAQSIGEPGTQMTMRTFHYAGVATVNVTQGLPRVIEIVDARKVPKTPTMLIYLEELNSKGKPLNTNEKAVRKIAAGLEMTTTPDIARINVEVTQRHITLNLINKNMRIKGMTGAEVRDKLSRALRLFIQADDDDRPKALTIIPGISKEDDLQTLASDPPTYTALLQLEEKIKKLRLKGLADITRANVQGPSKETGEYYISTIGSNLAKVSEFAGVDRSRTYTNNISEISQYLGVEAARQAIINEMYDTLEGAGLEVDIRHLLTVSDVMTSEGAVRAIGRHGVSGTKHSILARSAFEVTVTHLLQAGVIGERDKLRGVTENIIVGQPVALGTGSVDLYYIPENV</sequence>
<keyword evidence="5 8" id="KW-0238">DNA-binding</keyword>
<keyword evidence="3 8" id="KW-0808">Transferase</keyword>
<dbReference type="GO" id="GO:0005737">
    <property type="term" value="C:cytoplasm"/>
    <property type="evidence" value="ECO:0007669"/>
    <property type="project" value="UniProtKB-SubCell"/>
</dbReference>
<dbReference type="InterPro" id="IPR007081">
    <property type="entry name" value="RNA_pol_Rpb1_5"/>
</dbReference>
<dbReference type="Pfam" id="PF04998">
    <property type="entry name" value="RNA_pol_Rpb1_5"/>
    <property type="match status" value="1"/>
</dbReference>
<evidence type="ECO:0000256" key="6">
    <source>
        <dbReference type="ARBA" id="ARBA00023163"/>
    </source>
</evidence>
<gene>
    <name evidence="8 10" type="primary">rpoA2</name>
    <name evidence="8" type="synonym">rpo1C</name>
</gene>
<comment type="subunit">
    <text evidence="8">Part of the RNA polymerase complex.</text>
</comment>
<evidence type="ECO:0000256" key="1">
    <source>
        <dbReference type="ARBA" id="ARBA00022478"/>
    </source>
</evidence>
<comment type="similarity">
    <text evidence="8">Belongs to the RNA polymerase beta' chain family.</text>
</comment>
<dbReference type="InterPro" id="IPR045867">
    <property type="entry name" value="DNA-dir_RpoC_beta_prime"/>
</dbReference>
<dbReference type="GO" id="GO:0003677">
    <property type="term" value="F:DNA binding"/>
    <property type="evidence" value="ECO:0007669"/>
    <property type="project" value="UniProtKB-UniRule"/>
</dbReference>
<dbReference type="HAMAP" id="MF_00411">
    <property type="entry name" value="RNApol_arch_Rpo1C"/>
    <property type="match status" value="1"/>
</dbReference>
<evidence type="ECO:0000256" key="2">
    <source>
        <dbReference type="ARBA" id="ARBA00022490"/>
    </source>
</evidence>
<dbReference type="GO" id="GO:0000428">
    <property type="term" value="C:DNA-directed RNA polymerase complex"/>
    <property type="evidence" value="ECO:0007669"/>
    <property type="project" value="UniProtKB-KW"/>
</dbReference>
<dbReference type="GO" id="GO:0006351">
    <property type="term" value="P:DNA-templated transcription"/>
    <property type="evidence" value="ECO:0007669"/>
    <property type="project" value="UniProtKB-UniRule"/>
</dbReference>
<dbReference type="SUPFAM" id="SSF64484">
    <property type="entry name" value="beta and beta-prime subunits of DNA dependent RNA-polymerase"/>
    <property type="match status" value="1"/>
</dbReference>